<dbReference type="STRING" id="342668.A0A1B8GHY4"/>
<evidence type="ECO:0000259" key="11">
    <source>
        <dbReference type="PROSITE" id="PS50929"/>
    </source>
</evidence>
<dbReference type="InterPro" id="IPR017871">
    <property type="entry name" value="ABC_transporter-like_CS"/>
</dbReference>
<accession>A0A1B8GHY4</accession>
<evidence type="ECO:0000256" key="9">
    <source>
        <dbReference type="SAM" id="Phobius"/>
    </source>
</evidence>
<evidence type="ECO:0000256" key="1">
    <source>
        <dbReference type="ARBA" id="ARBA00004141"/>
    </source>
</evidence>
<dbReference type="GO" id="GO:0016020">
    <property type="term" value="C:membrane"/>
    <property type="evidence" value="ECO:0007669"/>
    <property type="project" value="UniProtKB-SubCell"/>
</dbReference>
<dbReference type="GeneID" id="28838542"/>
<feature type="transmembrane region" description="Helical" evidence="9">
    <location>
        <begin position="34"/>
        <end position="53"/>
    </location>
</feature>
<name>A0A1B8GHY4_9PEZI</name>
<dbReference type="PANTHER" id="PTHR24223:SF399">
    <property type="entry name" value="ABC TRANSPORTER ATNG"/>
    <property type="match status" value="1"/>
</dbReference>
<dbReference type="Pfam" id="PF00005">
    <property type="entry name" value="ABC_tran"/>
    <property type="match status" value="2"/>
</dbReference>
<evidence type="ECO:0000256" key="5">
    <source>
        <dbReference type="ARBA" id="ARBA00022840"/>
    </source>
</evidence>
<feature type="transmembrane region" description="Helical" evidence="9">
    <location>
        <begin position="152"/>
        <end position="175"/>
    </location>
</feature>
<dbReference type="InterPro" id="IPR056227">
    <property type="entry name" value="TMD0_ABC"/>
</dbReference>
<feature type="domain" description="ABC transmembrane type-1" evidence="11">
    <location>
        <begin position="894"/>
        <end position="1171"/>
    </location>
</feature>
<evidence type="ECO:0000313" key="12">
    <source>
        <dbReference type="EMBL" id="OBT95424.1"/>
    </source>
</evidence>
<dbReference type="Proteomes" id="UP000091956">
    <property type="component" value="Unassembled WGS sequence"/>
</dbReference>
<keyword evidence="13" id="KW-1185">Reference proteome</keyword>
<dbReference type="Pfam" id="PF00664">
    <property type="entry name" value="ABC_membrane"/>
    <property type="match status" value="2"/>
</dbReference>
<feature type="transmembrane region" description="Helical" evidence="9">
    <location>
        <begin position="1113"/>
        <end position="1132"/>
    </location>
</feature>
<dbReference type="GO" id="GO:0140359">
    <property type="term" value="F:ABC-type transporter activity"/>
    <property type="evidence" value="ECO:0007669"/>
    <property type="project" value="InterPro"/>
</dbReference>
<dbReference type="GO" id="GO:0016887">
    <property type="term" value="F:ATP hydrolysis activity"/>
    <property type="evidence" value="ECO:0007669"/>
    <property type="project" value="InterPro"/>
</dbReference>
<dbReference type="GO" id="GO:0005524">
    <property type="term" value="F:ATP binding"/>
    <property type="evidence" value="ECO:0007669"/>
    <property type="project" value="UniProtKB-KW"/>
</dbReference>
<keyword evidence="3 9" id="KW-0812">Transmembrane</keyword>
<organism evidence="12 13">
    <name type="scientific">Pseudogymnoascus verrucosus</name>
    <dbReference type="NCBI Taxonomy" id="342668"/>
    <lineage>
        <taxon>Eukaryota</taxon>
        <taxon>Fungi</taxon>
        <taxon>Dikarya</taxon>
        <taxon>Ascomycota</taxon>
        <taxon>Pezizomycotina</taxon>
        <taxon>Leotiomycetes</taxon>
        <taxon>Thelebolales</taxon>
        <taxon>Thelebolaceae</taxon>
        <taxon>Pseudogymnoascus</taxon>
    </lineage>
</organism>
<dbReference type="CDD" id="cd03250">
    <property type="entry name" value="ABCC_MRP_domain1"/>
    <property type="match status" value="1"/>
</dbReference>
<feature type="transmembrane region" description="Helical" evidence="9">
    <location>
        <begin position="98"/>
        <end position="117"/>
    </location>
</feature>
<evidence type="ECO:0000256" key="3">
    <source>
        <dbReference type="ARBA" id="ARBA00022692"/>
    </source>
</evidence>
<feature type="transmembrane region" description="Helical" evidence="9">
    <location>
        <begin position="129"/>
        <end position="146"/>
    </location>
</feature>
<dbReference type="Gene3D" id="1.20.1560.10">
    <property type="entry name" value="ABC transporter type 1, transmembrane domain"/>
    <property type="match status" value="2"/>
</dbReference>
<dbReference type="PROSITE" id="PS50893">
    <property type="entry name" value="ABC_TRANSPORTER_2"/>
    <property type="match status" value="2"/>
</dbReference>
<dbReference type="InterPro" id="IPR050173">
    <property type="entry name" value="ABC_transporter_C-like"/>
</dbReference>
<comment type="subcellular location">
    <subcellularLocation>
        <location evidence="1">Membrane</location>
        <topology evidence="1">Multi-pass membrane protein</topology>
    </subcellularLocation>
</comment>
<feature type="transmembrane region" description="Helical" evidence="9">
    <location>
        <begin position="305"/>
        <end position="328"/>
    </location>
</feature>
<dbReference type="InterPro" id="IPR003439">
    <property type="entry name" value="ABC_transporter-like_ATP-bd"/>
</dbReference>
<dbReference type="RefSeq" id="XP_018129157.1">
    <property type="nucleotide sequence ID" value="XM_018274622.2"/>
</dbReference>
<evidence type="ECO:0000256" key="8">
    <source>
        <dbReference type="ARBA" id="ARBA00023180"/>
    </source>
</evidence>
<feature type="transmembrane region" description="Helical" evidence="9">
    <location>
        <begin position="402"/>
        <end position="423"/>
    </location>
</feature>
<dbReference type="FunFam" id="1.20.1560.10:FF:000066">
    <property type="entry name" value="ABC multidrug transporter (Eurofung)"/>
    <property type="match status" value="1"/>
</dbReference>
<dbReference type="Pfam" id="PF24357">
    <property type="entry name" value="TMD0_ABC"/>
    <property type="match status" value="1"/>
</dbReference>
<gene>
    <name evidence="12" type="ORF">VE01_05156</name>
</gene>
<dbReference type="InterPro" id="IPR027417">
    <property type="entry name" value="P-loop_NTPase"/>
</dbReference>
<keyword evidence="8" id="KW-0325">Glycoprotein</keyword>
<dbReference type="SMART" id="SM00382">
    <property type="entry name" value="AAA"/>
    <property type="match status" value="2"/>
</dbReference>
<feature type="transmembrane region" description="Helical" evidence="9">
    <location>
        <begin position="926"/>
        <end position="952"/>
    </location>
</feature>
<keyword evidence="6 9" id="KW-1133">Transmembrane helix</keyword>
<dbReference type="SUPFAM" id="SSF90123">
    <property type="entry name" value="ABC transporter transmembrane region"/>
    <property type="match status" value="2"/>
</dbReference>
<dbReference type="InterPro" id="IPR036640">
    <property type="entry name" value="ABC1_TM_sf"/>
</dbReference>
<feature type="domain" description="ABC transporter" evidence="10">
    <location>
        <begin position="1207"/>
        <end position="1441"/>
    </location>
</feature>
<dbReference type="CDD" id="cd18580">
    <property type="entry name" value="ABC_6TM_ABCC_D2"/>
    <property type="match status" value="1"/>
</dbReference>
<evidence type="ECO:0000256" key="7">
    <source>
        <dbReference type="ARBA" id="ARBA00023136"/>
    </source>
</evidence>
<feature type="transmembrane region" description="Helical" evidence="9">
    <location>
        <begin position="74"/>
        <end position="92"/>
    </location>
</feature>
<dbReference type="PROSITE" id="PS50929">
    <property type="entry name" value="ABC_TM1F"/>
    <property type="match status" value="2"/>
</dbReference>
<dbReference type="SUPFAM" id="SSF52540">
    <property type="entry name" value="P-loop containing nucleoside triphosphate hydrolases"/>
    <property type="match status" value="2"/>
</dbReference>
<evidence type="ECO:0000256" key="4">
    <source>
        <dbReference type="ARBA" id="ARBA00022741"/>
    </source>
</evidence>
<feature type="transmembrane region" description="Helical" evidence="9">
    <location>
        <begin position="259"/>
        <end position="285"/>
    </location>
</feature>
<evidence type="ECO:0000256" key="2">
    <source>
        <dbReference type="ARBA" id="ARBA00022448"/>
    </source>
</evidence>
<feature type="domain" description="ABC transmembrane type-1" evidence="11">
    <location>
        <begin position="276"/>
        <end position="552"/>
    </location>
</feature>
<feature type="domain" description="ABC transporter" evidence="10">
    <location>
        <begin position="602"/>
        <end position="830"/>
    </location>
</feature>
<keyword evidence="2" id="KW-0813">Transport</keyword>
<dbReference type="InterPro" id="IPR003593">
    <property type="entry name" value="AAA+_ATPase"/>
</dbReference>
<dbReference type="Gene3D" id="3.40.50.300">
    <property type="entry name" value="P-loop containing nucleotide triphosphate hydrolases"/>
    <property type="match status" value="2"/>
</dbReference>
<evidence type="ECO:0008006" key="14">
    <source>
        <dbReference type="Google" id="ProtNLM"/>
    </source>
</evidence>
<dbReference type="OrthoDB" id="6500128at2759"/>
<keyword evidence="7 9" id="KW-0472">Membrane</keyword>
<proteinExistence type="predicted"/>
<dbReference type="EMBL" id="KV460235">
    <property type="protein sequence ID" value="OBT95424.1"/>
    <property type="molecule type" value="Genomic_DNA"/>
</dbReference>
<protein>
    <recommendedName>
        <fullName evidence="14">P-loop containing nucleoside triphosphate hydrolase protein</fullName>
    </recommendedName>
</protein>
<feature type="transmembrane region" description="Helical" evidence="9">
    <location>
        <begin position="894"/>
        <end position="914"/>
    </location>
</feature>
<keyword evidence="4" id="KW-0547">Nucleotide-binding</keyword>
<evidence type="ECO:0000313" key="13">
    <source>
        <dbReference type="Proteomes" id="UP000091956"/>
    </source>
</evidence>
<feature type="transmembrane region" description="Helical" evidence="9">
    <location>
        <begin position="1021"/>
        <end position="1044"/>
    </location>
</feature>
<keyword evidence="5" id="KW-0067">ATP-binding</keyword>
<dbReference type="CDD" id="cd18579">
    <property type="entry name" value="ABC_6TM_ABCC_D1"/>
    <property type="match status" value="1"/>
</dbReference>
<dbReference type="PANTHER" id="PTHR24223">
    <property type="entry name" value="ATP-BINDING CASSETTE SUB-FAMILY C"/>
    <property type="match status" value="1"/>
</dbReference>
<evidence type="ECO:0000256" key="6">
    <source>
        <dbReference type="ARBA" id="ARBA00022989"/>
    </source>
</evidence>
<sequence>MAATFCPEDRSFGPTTSTQCRHGLDFTLLFQESFLTILPAALMIIASTIRVFFLRNRRKVVLSHSFYDVKFINVTFLVILRFALLVLWVTQAPLRSEVSVPSAVAYFLESLAFMVLSRSEHFYCLRPSTLLNLYLLLSLVFDFIRIRTLLNMGYYSLIVSLVAADMAIKVCLLFLEGKNKRAYFSNADSERPHQETSGILNRSVFWWLNSLFLTGYNKVLVLEDLCHLDEEIASEKPIQKFERKWESTSHVQKRRLFKAIVLSLLHLFAAPILPNLLVMALTFAQPFLVSAMLDFIASTSESKEVGYIIVVGYALVYISKAICTAFYMHQLDRFATTLRGCLVSIIYKKTLRLDLKEAGRGESLTLMSADVEHIVKGFPLLHEISSNTAMTIIALALLYRELGLAFIAPLVFSTILSLVSGLVAQPLMTRQMVWLEATEERVALTASTIASMKGVKILGLVDMVGSTIRKLRHKEVKCGKKWRIFYAIFTLLQTLSLSGTRWVTYTVFGLIALYGSGNGSLGVNRLFTSMAILNIFMERLEILIRQMPRIASAFGCIRRIEVFLKAETKRDNRMVIEQEREVIDPYFGHELVTIQRQTEDAIVIRDLSTGWTEDHAVLKDITLQIPVGNFAMIIGPIGSGKSTLIQALLGETVTHRGFITMGSTDSIAFCAQTPWLVNKSIQKNILGTSLFNGPWYKKVLTACALFEDLKNYPAGDRTLVGSKGITLSGGQKQRIALARAVYSKKPIMLLDDIFSGLDPVTEETIFQSLLGENGILRQESTTVILATHAVHLLPSTDLLVVLGDNGTIKYQGTPANLPPNLVSMRDVSAVGQKRDSQTDDSSVRELSVDLEDTEISLNPELPTADAATTDASRQTGDLRVYWYYLKTMGLKHTLLFAILGAICMGFGPAQNLWLNAWASDEDSGHISYYVGIYSIFFVLEILLTTIWIWHVLIFPLSASSIKLHDSQLNAALSATMAFFSNTDTGVTINRFSQDLMLTDNELPLTLIDCVEYIYTCIYRMVLIGLATAYVAITFPFVLATFYFVQRFYLRTSRQVRFLDLETKAPLYTNFIESLAGLATLRGFGWEEEFKRQNNEYLQASQRPFFLLATIQRWLALVLNLIVSGIAIIVAVMAVQLRGSIDPGFLGLALVNIMTLGTSLQSLVSFWTDLETSIGAVSRIRAFSENTPSEDPFKLAKAPGGWLKSGQIDIKHMYAGHGPDSEPVLHDINLSIAPGQHVGICGRSGSGKSSLLSTIFRIMDVKSGSIIIDGIDISSIAINQYRGSINALAQDAFFLPGTIRDNLISANAVDLSDEQLERVLQRTGLWDKIQDIGGLDTPLDAEASLSHGERQLFCLARAMLNQSRVLALDEFTSNVDIDTDKAMQKIIREDFGHKTILAVAHRLDTILDFDRIVVLDRGRIIEDGSPSELLSRDSAFKVLYDAYRSEKTN</sequence>
<dbReference type="InterPro" id="IPR044746">
    <property type="entry name" value="ABCC_6TM_D1"/>
</dbReference>
<dbReference type="InterPro" id="IPR044726">
    <property type="entry name" value="ABCC_6TM_D2"/>
</dbReference>
<evidence type="ECO:0000259" key="10">
    <source>
        <dbReference type="PROSITE" id="PS50893"/>
    </source>
</evidence>
<dbReference type="FunFam" id="3.40.50.300:FF:000630">
    <property type="entry name" value="ATP-binding cassette (ABC) transporter, putative"/>
    <property type="match status" value="1"/>
</dbReference>
<dbReference type="InterPro" id="IPR011527">
    <property type="entry name" value="ABC1_TM_dom"/>
</dbReference>
<dbReference type="PROSITE" id="PS00211">
    <property type="entry name" value="ABC_TRANSPORTER_1"/>
    <property type="match status" value="2"/>
</dbReference>
<reference evidence="12 13" key="1">
    <citation type="submission" date="2016-03" db="EMBL/GenBank/DDBJ databases">
        <title>Comparative genomics of Pseudogymnoascus destructans, the fungus causing white-nose syndrome of bats.</title>
        <authorList>
            <person name="Palmer J.M."/>
            <person name="Drees K.P."/>
            <person name="Foster J.T."/>
            <person name="Lindner D.L."/>
        </authorList>
    </citation>
    <scope>NUCLEOTIDE SEQUENCE [LARGE SCALE GENOMIC DNA]</scope>
    <source>
        <strain evidence="12 13">UAMH 10579</strain>
    </source>
</reference>
<reference evidence="13" key="2">
    <citation type="journal article" date="2018" name="Nat. Commun.">
        <title>Extreme sensitivity to ultraviolet light in the fungal pathogen causing white-nose syndrome of bats.</title>
        <authorList>
            <person name="Palmer J.M."/>
            <person name="Drees K.P."/>
            <person name="Foster J.T."/>
            <person name="Lindner D.L."/>
        </authorList>
    </citation>
    <scope>NUCLEOTIDE SEQUENCE [LARGE SCALE GENOMIC DNA]</scope>
    <source>
        <strain evidence="13">UAMH 10579</strain>
    </source>
</reference>